<evidence type="ECO:0000256" key="5">
    <source>
        <dbReference type="ARBA" id="ARBA00022833"/>
    </source>
</evidence>
<comment type="caution">
    <text evidence="9">The sequence shown here is derived from an EMBL/GenBank/DDBJ whole genome shotgun (WGS) entry which is preliminary data.</text>
</comment>
<evidence type="ECO:0000256" key="7">
    <source>
        <dbReference type="RuleBase" id="RU003435"/>
    </source>
</evidence>
<keyword evidence="10" id="KW-1185">Reference proteome</keyword>
<evidence type="ECO:0000313" key="10">
    <source>
        <dbReference type="Proteomes" id="UP001601521"/>
    </source>
</evidence>
<evidence type="ECO:0000256" key="1">
    <source>
        <dbReference type="ARBA" id="ARBA00006040"/>
    </source>
</evidence>
<accession>A0ABW6NL85</accession>
<gene>
    <name evidence="9" type="ORF">ACFYTH_20875</name>
</gene>
<feature type="domain" description="Peptidase M3A/M3B catalytic" evidence="8">
    <location>
        <begin position="207"/>
        <end position="402"/>
    </location>
</feature>
<evidence type="ECO:0000256" key="3">
    <source>
        <dbReference type="ARBA" id="ARBA00022723"/>
    </source>
</evidence>
<dbReference type="InterPro" id="IPR024079">
    <property type="entry name" value="MetalloPept_cat_dom_sf"/>
</dbReference>
<comment type="cofactor">
    <cofactor evidence="7">
        <name>Zn(2+)</name>
        <dbReference type="ChEBI" id="CHEBI:29105"/>
    </cofactor>
    <text evidence="7">Binds 1 zinc ion.</text>
</comment>
<protein>
    <submittedName>
        <fullName evidence="9">M3 family metallopeptidase</fullName>
    </submittedName>
</protein>
<dbReference type="Gene3D" id="1.10.1370.10">
    <property type="entry name" value="Neurolysin, domain 3"/>
    <property type="match status" value="1"/>
</dbReference>
<proteinExistence type="inferred from homology"/>
<dbReference type="InterPro" id="IPR001567">
    <property type="entry name" value="Pept_M3A_M3B_dom"/>
</dbReference>
<keyword evidence="4 7" id="KW-0378">Hydrolase</keyword>
<dbReference type="RefSeq" id="WP_387252753.1">
    <property type="nucleotide sequence ID" value="NZ_JBIALX010000008.1"/>
</dbReference>
<evidence type="ECO:0000256" key="4">
    <source>
        <dbReference type="ARBA" id="ARBA00022801"/>
    </source>
</evidence>
<evidence type="ECO:0000256" key="2">
    <source>
        <dbReference type="ARBA" id="ARBA00022670"/>
    </source>
</evidence>
<keyword evidence="2 7" id="KW-0645">Protease</keyword>
<dbReference type="EMBL" id="JBIALX010000008">
    <property type="protein sequence ID" value="MFF0455823.1"/>
    <property type="molecule type" value="Genomic_DNA"/>
</dbReference>
<dbReference type="PANTHER" id="PTHR11804:SF84">
    <property type="entry name" value="SACCHAROLYSIN"/>
    <property type="match status" value="1"/>
</dbReference>
<sequence>MSSEPLALPAAEWPDWLGDYVRGRLRTAAETMEQLKAATPGDTAGVLGLWNDADIALRGADSAAHLFAEVHPDSEVRTLAEELVHEVDRARTDRDLDRALYDIVAATDSSNLDEVSARMREHVLRDFRRSGVDRDEATRDRLREISERLTVLEQEFGRAIRDDVRSIRVSPDELDGLPADFLTSHPPAADGLVTVTTDYPDYLPLRTYARDAAARRALTVEFESRGWPANDAVLHEILDLRAEKAALLGFDSWPDYDADVKMIGSGHAIAEFIERIASAADTAGRRDLETLLARRREDEPTATGIDRSEVGYYTELVRREQYDVDAREVRRYFDFPRVRAGLLEVTGRLFGLEYRPVDVPRWHEDVTVYDVYADGERRGRIYLDLHPREGKYKHARNSTSSAASPENSCPRACWCATSRAD</sequence>
<dbReference type="InterPro" id="IPR024077">
    <property type="entry name" value="Neurolysin/TOP_dom2"/>
</dbReference>
<keyword evidence="3 7" id="KW-0479">Metal-binding</keyword>
<reference evidence="9 10" key="1">
    <citation type="submission" date="2024-10" db="EMBL/GenBank/DDBJ databases">
        <title>The Natural Products Discovery Center: Release of the First 8490 Sequenced Strains for Exploring Actinobacteria Biosynthetic Diversity.</title>
        <authorList>
            <person name="Kalkreuter E."/>
            <person name="Kautsar S.A."/>
            <person name="Yang D."/>
            <person name="Bader C.D."/>
            <person name="Teijaro C.N."/>
            <person name="Fluegel L."/>
            <person name="Davis C.M."/>
            <person name="Simpson J.R."/>
            <person name="Lauterbach L."/>
            <person name="Steele A.D."/>
            <person name="Gui C."/>
            <person name="Meng S."/>
            <person name="Li G."/>
            <person name="Viehrig K."/>
            <person name="Ye F."/>
            <person name="Su P."/>
            <person name="Kiefer A.F."/>
            <person name="Nichols A."/>
            <person name="Cepeda A.J."/>
            <person name="Yan W."/>
            <person name="Fan B."/>
            <person name="Jiang Y."/>
            <person name="Adhikari A."/>
            <person name="Zheng C.-J."/>
            <person name="Schuster L."/>
            <person name="Cowan T.M."/>
            <person name="Smanski M.J."/>
            <person name="Chevrette M.G."/>
            <person name="De Carvalho L.P.S."/>
            <person name="Shen B."/>
        </authorList>
    </citation>
    <scope>NUCLEOTIDE SEQUENCE [LARGE SCALE GENOMIC DNA]</scope>
    <source>
        <strain evidence="9 10">NPDC004550</strain>
    </source>
</reference>
<evidence type="ECO:0000313" key="9">
    <source>
        <dbReference type="EMBL" id="MFF0455823.1"/>
    </source>
</evidence>
<dbReference type="PANTHER" id="PTHR11804">
    <property type="entry name" value="PROTEASE M3 THIMET OLIGOPEPTIDASE-RELATED"/>
    <property type="match status" value="1"/>
</dbReference>
<evidence type="ECO:0000259" key="8">
    <source>
        <dbReference type="Pfam" id="PF01432"/>
    </source>
</evidence>
<organism evidence="9 10">
    <name type="scientific">Nocardia africana</name>
    <dbReference type="NCBI Taxonomy" id="134964"/>
    <lineage>
        <taxon>Bacteria</taxon>
        <taxon>Bacillati</taxon>
        <taxon>Actinomycetota</taxon>
        <taxon>Actinomycetes</taxon>
        <taxon>Mycobacteriales</taxon>
        <taxon>Nocardiaceae</taxon>
        <taxon>Nocardia</taxon>
    </lineage>
</organism>
<dbReference type="Proteomes" id="UP001601521">
    <property type="component" value="Unassembled WGS sequence"/>
</dbReference>
<keyword evidence="6 7" id="KW-0482">Metalloprotease</keyword>
<name>A0ABW6NL85_9NOCA</name>
<comment type="similarity">
    <text evidence="1 7">Belongs to the peptidase M3 family.</text>
</comment>
<keyword evidence="5 7" id="KW-0862">Zinc</keyword>
<dbReference type="Gene3D" id="3.40.390.10">
    <property type="entry name" value="Collagenase (Catalytic Domain)"/>
    <property type="match status" value="1"/>
</dbReference>
<dbReference type="SUPFAM" id="SSF55486">
    <property type="entry name" value="Metalloproteases ('zincins'), catalytic domain"/>
    <property type="match status" value="1"/>
</dbReference>
<dbReference type="InterPro" id="IPR045090">
    <property type="entry name" value="Pept_M3A_M3B"/>
</dbReference>
<evidence type="ECO:0000256" key="6">
    <source>
        <dbReference type="ARBA" id="ARBA00023049"/>
    </source>
</evidence>
<dbReference type="Pfam" id="PF01432">
    <property type="entry name" value="Peptidase_M3"/>
    <property type="match status" value="1"/>
</dbReference>